<feature type="transmembrane region" description="Helical" evidence="1">
    <location>
        <begin position="60"/>
        <end position="82"/>
    </location>
</feature>
<proteinExistence type="predicted"/>
<organism evidence="2">
    <name type="scientific">Medicago truncatula</name>
    <name type="common">Barrel medic</name>
    <name type="synonym">Medicago tribuloides</name>
    <dbReference type="NCBI Taxonomy" id="3880"/>
    <lineage>
        <taxon>Eukaryota</taxon>
        <taxon>Viridiplantae</taxon>
        <taxon>Streptophyta</taxon>
        <taxon>Embryophyta</taxon>
        <taxon>Tracheophyta</taxon>
        <taxon>Spermatophyta</taxon>
        <taxon>Magnoliopsida</taxon>
        <taxon>eudicotyledons</taxon>
        <taxon>Gunneridae</taxon>
        <taxon>Pentapetalae</taxon>
        <taxon>rosids</taxon>
        <taxon>fabids</taxon>
        <taxon>Fabales</taxon>
        <taxon>Fabaceae</taxon>
        <taxon>Papilionoideae</taxon>
        <taxon>50 kb inversion clade</taxon>
        <taxon>NPAAA clade</taxon>
        <taxon>Hologalegina</taxon>
        <taxon>IRL clade</taxon>
        <taxon>Trifolieae</taxon>
        <taxon>Medicago</taxon>
    </lineage>
</organism>
<keyword evidence="1" id="KW-0812">Transmembrane</keyword>
<evidence type="ECO:0008006" key="3">
    <source>
        <dbReference type="Google" id="ProtNLM"/>
    </source>
</evidence>
<name>A0A396JBP2_MEDTR</name>
<sequence length="83" mass="8959">MRKEEPEMGNLIFLVVFVISIVDCVVCAVCPSSCAVYLCREFDFSSPVVSPSFADTRRGCFLVWLASLSPIAAVCGIFAVTAC</sequence>
<evidence type="ECO:0000256" key="1">
    <source>
        <dbReference type="SAM" id="Phobius"/>
    </source>
</evidence>
<reference evidence="2" key="1">
    <citation type="journal article" date="2018" name="Nat. Plants">
        <title>Whole-genome landscape of Medicago truncatula symbiotic genes.</title>
        <authorList>
            <person name="Pecrix Y."/>
            <person name="Gamas P."/>
            <person name="Carrere S."/>
        </authorList>
    </citation>
    <scope>NUCLEOTIDE SEQUENCE</scope>
    <source>
        <tissue evidence="2">Leaves</tissue>
    </source>
</reference>
<accession>A0A396JBP2</accession>
<keyword evidence="1" id="KW-0472">Membrane</keyword>
<comment type="caution">
    <text evidence="2">The sequence shown here is derived from an EMBL/GenBank/DDBJ whole genome shotgun (WGS) entry which is preliminary data.</text>
</comment>
<gene>
    <name evidence="2" type="ORF">MtrunA17_Chr2g0313301</name>
</gene>
<dbReference type="AlphaFoldDB" id="A0A396JBP2"/>
<protein>
    <recommendedName>
        <fullName evidence="3">Transmembrane protein</fullName>
    </recommendedName>
</protein>
<dbReference type="Proteomes" id="UP000265566">
    <property type="component" value="Chromosome 2"/>
</dbReference>
<keyword evidence="1" id="KW-1133">Transmembrane helix</keyword>
<evidence type="ECO:0000313" key="2">
    <source>
        <dbReference type="EMBL" id="RHN74712.1"/>
    </source>
</evidence>
<feature type="transmembrane region" description="Helical" evidence="1">
    <location>
        <begin position="12"/>
        <end position="39"/>
    </location>
</feature>
<dbReference type="Gramene" id="rna10820">
    <property type="protein sequence ID" value="RHN74712.1"/>
    <property type="gene ID" value="gene10820"/>
</dbReference>
<dbReference type="EMBL" id="PSQE01000002">
    <property type="protein sequence ID" value="RHN74712.1"/>
    <property type="molecule type" value="Genomic_DNA"/>
</dbReference>